<dbReference type="Proteomes" id="UP000610611">
    <property type="component" value="Unassembled WGS sequence"/>
</dbReference>
<name>A0A0M9AGQ4_9EURY</name>
<dbReference type="STRING" id="1705562.AMS69_17560"/>
<dbReference type="InterPro" id="IPR058337">
    <property type="entry name" value="DUF8024"/>
</dbReference>
<dbReference type="EMBL" id="WOWB01000001">
    <property type="protein sequence ID" value="NLV05196.1"/>
    <property type="molecule type" value="Genomic_DNA"/>
</dbReference>
<dbReference type="EMBL" id="LIUF01000007">
    <property type="protein sequence ID" value="KOX91669.1"/>
    <property type="molecule type" value="Genomic_DNA"/>
</dbReference>
<protein>
    <submittedName>
        <fullName evidence="2">Uncharacterized protein</fullName>
    </submittedName>
</protein>
<comment type="caution">
    <text evidence="2">The sequence shown here is derived from an EMBL/GenBank/DDBJ whole genome shotgun (WGS) entry which is preliminary data.</text>
</comment>
<sequence length="72" mass="7423">MQGLLSELLQSVIDMPGWFIDVALNDPLAALMLAVGAVITTVSVAFFGYLSLGAVLSLFSGSGGRGPPQANR</sequence>
<dbReference type="Pfam" id="PF26067">
    <property type="entry name" value="DUF8024"/>
    <property type="match status" value="1"/>
</dbReference>
<evidence type="ECO:0000256" key="1">
    <source>
        <dbReference type="SAM" id="Phobius"/>
    </source>
</evidence>
<accession>A0A0M9AGQ4</accession>
<keyword evidence="4" id="KW-1185">Reference proteome</keyword>
<dbReference type="OrthoDB" id="219167at2157"/>
<dbReference type="Proteomes" id="UP000037729">
    <property type="component" value="Unassembled WGS sequence"/>
</dbReference>
<reference evidence="2 4" key="1">
    <citation type="submission" date="2015-08" db="EMBL/GenBank/DDBJ databases">
        <title>Genomes of Isolates from Cabo Rojo, PR.</title>
        <authorList>
            <person name="Sanchez-Nieves R.L."/>
            <person name="Montalvo-Rodriguez R."/>
        </authorList>
    </citation>
    <scope>NUCLEOTIDE SEQUENCE [LARGE SCALE GENOMIC DNA]</scope>
    <source>
        <strain evidence="2 4">SL3</strain>
    </source>
</reference>
<keyword evidence="1" id="KW-1133">Transmembrane helix</keyword>
<gene>
    <name evidence="2" type="ORF">AMS69_17560</name>
    <name evidence="3" type="ORF">GOC83_03455</name>
</gene>
<reference evidence="3" key="2">
    <citation type="submission" date="2019-12" db="EMBL/GenBank/DDBJ databases">
        <title>The whole-genome sequencing of Haloarcula japonica strain pws8.</title>
        <authorList>
            <person name="Verma D.K."/>
            <person name="Gopal K."/>
            <person name="Prasad E.S."/>
        </authorList>
    </citation>
    <scope>NUCLEOTIDE SEQUENCE</scope>
    <source>
        <strain evidence="3">Pws8</strain>
    </source>
</reference>
<evidence type="ECO:0000313" key="4">
    <source>
        <dbReference type="Proteomes" id="UP000037729"/>
    </source>
</evidence>
<dbReference type="RefSeq" id="WP_053969347.1">
    <property type="nucleotide sequence ID" value="NZ_JAWJXX010000021.1"/>
</dbReference>
<proteinExistence type="predicted"/>
<dbReference type="AlphaFoldDB" id="A0A0M9AGQ4"/>
<keyword evidence="1" id="KW-0472">Membrane</keyword>
<keyword evidence="1" id="KW-0812">Transmembrane</keyword>
<feature type="transmembrane region" description="Helical" evidence="1">
    <location>
        <begin position="28"/>
        <end position="59"/>
    </location>
</feature>
<organism evidence="2 4">
    <name type="scientific">Haloarcula rubripromontorii</name>
    <dbReference type="NCBI Taxonomy" id="1705562"/>
    <lineage>
        <taxon>Archaea</taxon>
        <taxon>Methanobacteriati</taxon>
        <taxon>Methanobacteriota</taxon>
        <taxon>Stenosarchaea group</taxon>
        <taxon>Halobacteria</taxon>
        <taxon>Halobacteriales</taxon>
        <taxon>Haloarculaceae</taxon>
        <taxon>Haloarcula</taxon>
    </lineage>
</organism>
<evidence type="ECO:0000313" key="2">
    <source>
        <dbReference type="EMBL" id="KOX91669.1"/>
    </source>
</evidence>
<evidence type="ECO:0000313" key="3">
    <source>
        <dbReference type="EMBL" id="NLV05196.1"/>
    </source>
</evidence>